<dbReference type="Pfam" id="PF12697">
    <property type="entry name" value="Abhydrolase_6"/>
    <property type="match status" value="1"/>
</dbReference>
<evidence type="ECO:0000313" key="3">
    <source>
        <dbReference type="Proteomes" id="UP000198680"/>
    </source>
</evidence>
<keyword evidence="2" id="KW-0378">Hydrolase</keyword>
<dbReference type="InterPro" id="IPR029058">
    <property type="entry name" value="AB_hydrolase_fold"/>
</dbReference>
<feature type="domain" description="AB hydrolase-1" evidence="1">
    <location>
        <begin position="43"/>
        <end position="255"/>
    </location>
</feature>
<dbReference type="AlphaFoldDB" id="A0A1G9S0T0"/>
<dbReference type="OrthoDB" id="63519at2"/>
<dbReference type="InterPro" id="IPR000073">
    <property type="entry name" value="AB_hydrolase_1"/>
</dbReference>
<sequence>MTSGRQPHTVRSADGTVIAFERTGSGPPLVLVDAAGHFRGLSSFSAGLIDLLARDFTVVHHDRRGRGDSGDTPPYAVEREVEDLAALIEDVGGAACLYGFSSGGLVALQAAARGLPIPAMVLLEPPIGSVEDRPAQAAFTVELEALVSAGRRDAALEHFLSSIGVPAEMVAEMRGSPAWTAMESVAHTLVYDSRVSEATTTELRAAVTVPTLVLDSQGSSDDLTGMAASVAAQLRSGSHRSLPGSWHGVADEDLAAVLVEFLHGRSGGC</sequence>
<evidence type="ECO:0000259" key="1">
    <source>
        <dbReference type="Pfam" id="PF12697"/>
    </source>
</evidence>
<organism evidence="2 3">
    <name type="scientific">Geodermatophilus siccatus</name>
    <dbReference type="NCBI Taxonomy" id="1137991"/>
    <lineage>
        <taxon>Bacteria</taxon>
        <taxon>Bacillati</taxon>
        <taxon>Actinomycetota</taxon>
        <taxon>Actinomycetes</taxon>
        <taxon>Geodermatophilales</taxon>
        <taxon>Geodermatophilaceae</taxon>
        <taxon>Geodermatophilus</taxon>
    </lineage>
</organism>
<dbReference type="Proteomes" id="UP000198680">
    <property type="component" value="Unassembled WGS sequence"/>
</dbReference>
<name>A0A1G9S0T0_9ACTN</name>
<dbReference type="STRING" id="1137991.SAMN05660642_02160"/>
<dbReference type="GO" id="GO:0016787">
    <property type="term" value="F:hydrolase activity"/>
    <property type="evidence" value="ECO:0007669"/>
    <property type="project" value="UniProtKB-KW"/>
</dbReference>
<dbReference type="RefSeq" id="WP_091217501.1">
    <property type="nucleotide sequence ID" value="NZ_FNHE01000004.1"/>
</dbReference>
<keyword evidence="3" id="KW-1185">Reference proteome</keyword>
<dbReference type="Gene3D" id="3.40.50.1820">
    <property type="entry name" value="alpha/beta hydrolase"/>
    <property type="match status" value="1"/>
</dbReference>
<protein>
    <submittedName>
        <fullName evidence="2">Lysophospholipase, alpha-beta hydrolase superfamily</fullName>
    </submittedName>
</protein>
<gene>
    <name evidence="2" type="ORF">SAMN05660642_02160</name>
</gene>
<dbReference type="EMBL" id="FNHE01000004">
    <property type="protein sequence ID" value="SDM29109.1"/>
    <property type="molecule type" value="Genomic_DNA"/>
</dbReference>
<proteinExistence type="predicted"/>
<accession>A0A1G9S0T0</accession>
<dbReference type="SUPFAM" id="SSF53474">
    <property type="entry name" value="alpha/beta-Hydrolases"/>
    <property type="match status" value="1"/>
</dbReference>
<reference evidence="3" key="1">
    <citation type="submission" date="2016-10" db="EMBL/GenBank/DDBJ databases">
        <authorList>
            <person name="Varghese N."/>
            <person name="Submissions S."/>
        </authorList>
    </citation>
    <scope>NUCLEOTIDE SEQUENCE [LARGE SCALE GENOMIC DNA]</scope>
    <source>
        <strain evidence="3">DSM 45419</strain>
    </source>
</reference>
<evidence type="ECO:0000313" key="2">
    <source>
        <dbReference type="EMBL" id="SDM29109.1"/>
    </source>
</evidence>